<feature type="region of interest" description="Disordered" evidence="1">
    <location>
        <begin position="42"/>
        <end position="64"/>
    </location>
</feature>
<evidence type="ECO:0000313" key="2">
    <source>
        <dbReference type="EMBL" id="RDJ28017.1"/>
    </source>
</evidence>
<keyword evidence="3" id="KW-1185">Reference proteome</keyword>
<protein>
    <submittedName>
        <fullName evidence="2">Uncharacterized protein</fullName>
    </submittedName>
</protein>
<comment type="caution">
    <text evidence="2">The sequence shown here is derived from an EMBL/GenBank/DDBJ whole genome shotgun (WGS) entry which is preliminary data.</text>
</comment>
<dbReference type="EMBL" id="QQTP01000002">
    <property type="protein sequence ID" value="RDJ28017.1"/>
    <property type="molecule type" value="Genomic_DNA"/>
</dbReference>
<name>A0A370L9N2_9HYPH</name>
<dbReference type="Proteomes" id="UP000255207">
    <property type="component" value="Unassembled WGS sequence"/>
</dbReference>
<dbReference type="AlphaFoldDB" id="A0A370L9N2"/>
<sequence length="81" mass="9126">MRIGRIIRREGRPASGAGSHFGVRDFWRGRRRHASAPTWSLRHCEERSDEAIQGPSSETSGLLRCARNDGERHCNRSSPAL</sequence>
<proteinExistence type="predicted"/>
<organism evidence="2 3">
    <name type="scientific">Bosea caraganae</name>
    <dbReference type="NCBI Taxonomy" id="2763117"/>
    <lineage>
        <taxon>Bacteria</taxon>
        <taxon>Pseudomonadati</taxon>
        <taxon>Pseudomonadota</taxon>
        <taxon>Alphaproteobacteria</taxon>
        <taxon>Hyphomicrobiales</taxon>
        <taxon>Boseaceae</taxon>
        <taxon>Bosea</taxon>
    </lineage>
</organism>
<feature type="region of interest" description="Disordered" evidence="1">
    <location>
        <begin position="1"/>
        <end position="23"/>
    </location>
</feature>
<gene>
    <name evidence="2" type="ORF">DWE98_05290</name>
</gene>
<accession>A0A370L9N2</accession>
<reference evidence="3" key="1">
    <citation type="submission" date="2018-07" db="EMBL/GenBank/DDBJ databases">
        <authorList>
            <person name="Safronova V.I."/>
            <person name="Chirak E.R."/>
            <person name="Sazanova A.L."/>
        </authorList>
    </citation>
    <scope>NUCLEOTIDE SEQUENCE [LARGE SCALE GENOMIC DNA]</scope>
    <source>
        <strain evidence="3">RCAM04685</strain>
    </source>
</reference>
<evidence type="ECO:0000313" key="3">
    <source>
        <dbReference type="Proteomes" id="UP000255207"/>
    </source>
</evidence>
<evidence type="ECO:0000256" key="1">
    <source>
        <dbReference type="SAM" id="MobiDB-lite"/>
    </source>
</evidence>